<dbReference type="AlphaFoldDB" id="A0A4Y2EDX7"/>
<proteinExistence type="predicted"/>
<sequence length="92" mass="10054">MGGRTIGRGKCLGVVLRLAESRRRVPSKSVEKGLSSLKRENPSCEDGGEGGIEAVVMRFGAPVNDLPKSINLNLRLYDKFKCTGSVQDYKKK</sequence>
<comment type="caution">
    <text evidence="2">The sequence shown here is derived from an EMBL/GenBank/DDBJ whole genome shotgun (WGS) entry which is preliminary data.</text>
</comment>
<dbReference type="Proteomes" id="UP000499080">
    <property type="component" value="Unassembled WGS sequence"/>
</dbReference>
<gene>
    <name evidence="2" type="ORF">AVEN_144880_1</name>
</gene>
<evidence type="ECO:0000313" key="3">
    <source>
        <dbReference type="Proteomes" id="UP000499080"/>
    </source>
</evidence>
<evidence type="ECO:0000256" key="1">
    <source>
        <dbReference type="SAM" id="MobiDB-lite"/>
    </source>
</evidence>
<accession>A0A4Y2EDX7</accession>
<dbReference type="EMBL" id="BGPR01000582">
    <property type="protein sequence ID" value="GBM27330.1"/>
    <property type="molecule type" value="Genomic_DNA"/>
</dbReference>
<protein>
    <submittedName>
        <fullName evidence="2">Uncharacterized protein</fullName>
    </submittedName>
</protein>
<evidence type="ECO:0000313" key="2">
    <source>
        <dbReference type="EMBL" id="GBM27330.1"/>
    </source>
</evidence>
<reference evidence="2 3" key="1">
    <citation type="journal article" date="2019" name="Sci. Rep.">
        <title>Orb-weaving spider Araneus ventricosus genome elucidates the spidroin gene catalogue.</title>
        <authorList>
            <person name="Kono N."/>
            <person name="Nakamura H."/>
            <person name="Ohtoshi R."/>
            <person name="Moran D.A.P."/>
            <person name="Shinohara A."/>
            <person name="Yoshida Y."/>
            <person name="Fujiwara M."/>
            <person name="Mori M."/>
            <person name="Tomita M."/>
            <person name="Arakawa K."/>
        </authorList>
    </citation>
    <scope>NUCLEOTIDE SEQUENCE [LARGE SCALE GENOMIC DNA]</scope>
</reference>
<feature type="region of interest" description="Disordered" evidence="1">
    <location>
        <begin position="27"/>
        <end position="46"/>
    </location>
</feature>
<name>A0A4Y2EDX7_ARAVE</name>
<keyword evidence="3" id="KW-1185">Reference proteome</keyword>
<organism evidence="2 3">
    <name type="scientific">Araneus ventricosus</name>
    <name type="common">Orbweaver spider</name>
    <name type="synonym">Epeira ventricosa</name>
    <dbReference type="NCBI Taxonomy" id="182803"/>
    <lineage>
        <taxon>Eukaryota</taxon>
        <taxon>Metazoa</taxon>
        <taxon>Ecdysozoa</taxon>
        <taxon>Arthropoda</taxon>
        <taxon>Chelicerata</taxon>
        <taxon>Arachnida</taxon>
        <taxon>Araneae</taxon>
        <taxon>Araneomorphae</taxon>
        <taxon>Entelegynae</taxon>
        <taxon>Araneoidea</taxon>
        <taxon>Araneidae</taxon>
        <taxon>Araneus</taxon>
    </lineage>
</organism>